<comment type="caution">
    <text evidence="1">The sequence shown here is derived from an EMBL/GenBank/DDBJ whole genome shotgun (WGS) entry which is preliminary data.</text>
</comment>
<reference evidence="2" key="1">
    <citation type="journal article" date="2022" name="Mol. Ecol. Resour.">
        <title>The genomes of chicory, endive, great burdock and yacon provide insights into Asteraceae palaeo-polyploidization history and plant inulin production.</title>
        <authorList>
            <person name="Fan W."/>
            <person name="Wang S."/>
            <person name="Wang H."/>
            <person name="Wang A."/>
            <person name="Jiang F."/>
            <person name="Liu H."/>
            <person name="Zhao H."/>
            <person name="Xu D."/>
            <person name="Zhang Y."/>
        </authorList>
    </citation>
    <scope>NUCLEOTIDE SEQUENCE [LARGE SCALE GENOMIC DNA]</scope>
    <source>
        <strain evidence="2">cv. Punajuju</strain>
    </source>
</reference>
<reference evidence="1 2" key="2">
    <citation type="journal article" date="2022" name="Mol. Ecol. Resour.">
        <title>The genomes of chicory, endive, great burdock and yacon provide insights into Asteraceae paleo-polyploidization history and plant inulin production.</title>
        <authorList>
            <person name="Fan W."/>
            <person name="Wang S."/>
            <person name="Wang H."/>
            <person name="Wang A."/>
            <person name="Jiang F."/>
            <person name="Liu H."/>
            <person name="Zhao H."/>
            <person name="Xu D."/>
            <person name="Zhang Y."/>
        </authorList>
    </citation>
    <scope>NUCLEOTIDE SEQUENCE [LARGE SCALE GENOMIC DNA]</scope>
    <source>
        <strain evidence="2">cv. Punajuju</strain>
        <tissue evidence="1">Leaves</tissue>
    </source>
</reference>
<proteinExistence type="predicted"/>
<keyword evidence="2" id="KW-1185">Reference proteome</keyword>
<gene>
    <name evidence="1" type="ORF">L2E82_33449</name>
</gene>
<organism evidence="1 2">
    <name type="scientific">Cichorium intybus</name>
    <name type="common">Chicory</name>
    <dbReference type="NCBI Taxonomy" id="13427"/>
    <lineage>
        <taxon>Eukaryota</taxon>
        <taxon>Viridiplantae</taxon>
        <taxon>Streptophyta</taxon>
        <taxon>Embryophyta</taxon>
        <taxon>Tracheophyta</taxon>
        <taxon>Spermatophyta</taxon>
        <taxon>Magnoliopsida</taxon>
        <taxon>eudicotyledons</taxon>
        <taxon>Gunneridae</taxon>
        <taxon>Pentapetalae</taxon>
        <taxon>asterids</taxon>
        <taxon>campanulids</taxon>
        <taxon>Asterales</taxon>
        <taxon>Asteraceae</taxon>
        <taxon>Cichorioideae</taxon>
        <taxon>Cichorieae</taxon>
        <taxon>Cichoriinae</taxon>
        <taxon>Cichorium</taxon>
    </lineage>
</organism>
<dbReference type="EMBL" id="CM042014">
    <property type="protein sequence ID" value="KAI3722411.1"/>
    <property type="molecule type" value="Genomic_DNA"/>
</dbReference>
<evidence type="ECO:0000313" key="2">
    <source>
        <dbReference type="Proteomes" id="UP001055811"/>
    </source>
</evidence>
<name>A0ACB9BK71_CICIN</name>
<protein>
    <submittedName>
        <fullName evidence="1">Uncharacterized protein</fullName>
    </submittedName>
</protein>
<accession>A0ACB9BK71</accession>
<evidence type="ECO:0000313" key="1">
    <source>
        <dbReference type="EMBL" id="KAI3722411.1"/>
    </source>
</evidence>
<sequence length="294" mass="31889">MASSSSKSAQAGVSDYHHHDPAEITTVKEEETSDSEGVFANVQRPYVPKRRWSLLEDAKLLMHFAVHGAKMWRKISELLPGRSSDACRVRWANYFSPGKEDSPFNKEEELHLMAAHARYLNKSTGKNGDSIKNHFHALMAKKRRGAKLIPSAAKAAVSPPTAIFTDSTVVYPATSSSLSRTTAAGSGRDLSRNSTFKCVACTFNWNSDEHGQRTFMADCGICRRVLKMDGHMTSTGNVDQSSSSVFASVSLNLSLATTVYSPQPPPPTPSLPPPSPSSPPSPPTFFDFLGVGSV</sequence>
<dbReference type="Proteomes" id="UP001055811">
    <property type="component" value="Linkage Group LG06"/>
</dbReference>